<gene>
    <name evidence="2" type="ORF">GJ700_22560</name>
</gene>
<feature type="signal peptide" evidence="1">
    <location>
        <begin position="1"/>
        <end position="16"/>
    </location>
</feature>
<evidence type="ECO:0000256" key="1">
    <source>
        <dbReference type="SAM" id="SignalP"/>
    </source>
</evidence>
<dbReference type="SUPFAM" id="SSF56935">
    <property type="entry name" value="Porins"/>
    <property type="match status" value="1"/>
</dbReference>
<proteinExistence type="predicted"/>
<dbReference type="InterPro" id="IPR023614">
    <property type="entry name" value="Porin_dom_sf"/>
</dbReference>
<dbReference type="Proteomes" id="UP000446768">
    <property type="component" value="Unassembled WGS sequence"/>
</dbReference>
<organism evidence="2 3">
    <name type="scientific">Pseudoduganella rivuli</name>
    <dbReference type="NCBI Taxonomy" id="2666085"/>
    <lineage>
        <taxon>Bacteria</taxon>
        <taxon>Pseudomonadati</taxon>
        <taxon>Pseudomonadota</taxon>
        <taxon>Betaproteobacteria</taxon>
        <taxon>Burkholderiales</taxon>
        <taxon>Oxalobacteraceae</taxon>
        <taxon>Telluria group</taxon>
        <taxon>Pseudoduganella</taxon>
    </lineage>
</organism>
<evidence type="ECO:0000313" key="3">
    <source>
        <dbReference type="Proteomes" id="UP000446768"/>
    </source>
</evidence>
<keyword evidence="3" id="KW-1185">Reference proteome</keyword>
<keyword evidence="1" id="KW-0732">Signal</keyword>
<feature type="chain" id="PRO_5030631447" evidence="1">
    <location>
        <begin position="17"/>
        <end position="362"/>
    </location>
</feature>
<dbReference type="Gene3D" id="2.40.160.10">
    <property type="entry name" value="Porin"/>
    <property type="match status" value="1"/>
</dbReference>
<accession>A0A7X2IR70</accession>
<sequence>MLLAALAASAPLSAQAGATIPFGNGQSVSVGFGMRASYTSMEDAAPNGTSRSNDFNLDSARLFFGASLNKQIGGMLNTEWDGNQVRVMDAAGQFAISPELNIWAGRLLSPSDRANMAGPYYSLGGGYWAGVASRYGYNGGIFRGRDDGVVAWGNAADGKLGYSFGAFEGHTFGIGSLTQNQAKAAGVKASDSLMYAGRVQYDFWDAEPGYYGTGNYLGSKDILAIGFAARQQSKGVLTTAGVGDYTSWNVDFLLEKRVPGGAFSVEAAYYDYDTDGVIKSEQGKAYSAGAAYLFAAGAGKLQPFVRYQKFSPDTNLDTRQADAGLHYIIDGYNAQLTALYSRTKTTSAPSLSKFAVALQLQY</sequence>
<protein>
    <submittedName>
        <fullName evidence="2">Porin</fullName>
    </submittedName>
</protein>
<evidence type="ECO:0000313" key="2">
    <source>
        <dbReference type="EMBL" id="MRV74494.1"/>
    </source>
</evidence>
<comment type="caution">
    <text evidence="2">The sequence shown here is derived from an EMBL/GenBank/DDBJ whole genome shotgun (WGS) entry which is preliminary data.</text>
</comment>
<reference evidence="2 3" key="1">
    <citation type="submission" date="2019-11" db="EMBL/GenBank/DDBJ databases">
        <title>Novel species isolated from a subtropical stream in China.</title>
        <authorList>
            <person name="Lu H."/>
        </authorList>
    </citation>
    <scope>NUCLEOTIDE SEQUENCE [LARGE SCALE GENOMIC DNA]</scope>
    <source>
        <strain evidence="2 3">FT92W</strain>
    </source>
</reference>
<dbReference type="AlphaFoldDB" id="A0A7X2IR70"/>
<name>A0A7X2IR70_9BURK</name>
<dbReference type="EMBL" id="WKJJ01000015">
    <property type="protein sequence ID" value="MRV74494.1"/>
    <property type="molecule type" value="Genomic_DNA"/>
</dbReference>